<organism evidence="1 2">
    <name type="scientific">Pontibacter mucosus</name>
    <dbReference type="NCBI Taxonomy" id="1649266"/>
    <lineage>
        <taxon>Bacteria</taxon>
        <taxon>Pseudomonadati</taxon>
        <taxon>Bacteroidota</taxon>
        <taxon>Cytophagia</taxon>
        <taxon>Cytophagales</taxon>
        <taxon>Hymenobacteraceae</taxon>
        <taxon>Pontibacter</taxon>
    </lineage>
</organism>
<protein>
    <submittedName>
        <fullName evidence="1">Uncharacterized protein</fullName>
    </submittedName>
</protein>
<accession>A0A2T5YCY5</accession>
<name>A0A2T5YCY5_9BACT</name>
<proteinExistence type="predicted"/>
<evidence type="ECO:0000313" key="1">
    <source>
        <dbReference type="EMBL" id="PTX14407.1"/>
    </source>
</evidence>
<dbReference type="Proteomes" id="UP000244225">
    <property type="component" value="Unassembled WGS sequence"/>
</dbReference>
<evidence type="ECO:0000313" key="2">
    <source>
        <dbReference type="Proteomes" id="UP000244225"/>
    </source>
</evidence>
<comment type="caution">
    <text evidence="1">The sequence shown here is derived from an EMBL/GenBank/DDBJ whole genome shotgun (WGS) entry which is preliminary data.</text>
</comment>
<dbReference type="EMBL" id="QBKI01000011">
    <property type="protein sequence ID" value="PTX14407.1"/>
    <property type="molecule type" value="Genomic_DNA"/>
</dbReference>
<reference evidence="1 2" key="1">
    <citation type="submission" date="2018-04" db="EMBL/GenBank/DDBJ databases">
        <title>Genomic Encyclopedia of Archaeal and Bacterial Type Strains, Phase II (KMG-II): from individual species to whole genera.</title>
        <authorList>
            <person name="Goeker M."/>
        </authorList>
    </citation>
    <scope>NUCLEOTIDE SEQUENCE [LARGE SCALE GENOMIC DNA]</scope>
    <source>
        <strain evidence="1 2">DSM 100162</strain>
    </source>
</reference>
<dbReference type="AlphaFoldDB" id="A0A2T5YCY5"/>
<dbReference type="RefSeq" id="WP_108213337.1">
    <property type="nucleotide sequence ID" value="NZ_QBKI01000011.1"/>
</dbReference>
<gene>
    <name evidence="1" type="ORF">C8N40_11172</name>
</gene>
<keyword evidence="2" id="KW-1185">Reference proteome</keyword>
<sequence length="123" mass="14573">MKYKYTLWQLNLETDKREPIAVKYSINAMYQHLQEHHPDAGISLGSFRYHVSNCTHFYFGKWFRRNNTMCYPLSITRIPQPKATEQEKCENPKCKFEAPKDPKSPFGYCTQCCEKVRSVLDKL</sequence>